<dbReference type="PROSITE" id="PS50968">
    <property type="entry name" value="BIOTINYL_LIPOYL"/>
    <property type="match status" value="1"/>
</dbReference>
<protein>
    <submittedName>
        <fullName evidence="5">Dihydrolipoamide acetyltransferase</fullName>
    </submittedName>
</protein>
<feature type="domain" description="Peripheral subunit-binding (PSBD)" evidence="4">
    <location>
        <begin position="133"/>
        <end position="170"/>
    </location>
</feature>
<dbReference type="CDD" id="cd06849">
    <property type="entry name" value="lipoyl_domain"/>
    <property type="match status" value="1"/>
</dbReference>
<dbReference type="GO" id="GO:0006086">
    <property type="term" value="P:pyruvate decarboxylation to acetyl-CoA"/>
    <property type="evidence" value="ECO:0007669"/>
    <property type="project" value="InterPro"/>
</dbReference>
<dbReference type="SUPFAM" id="SSF51230">
    <property type="entry name" value="Single hybrid motif"/>
    <property type="match status" value="1"/>
</dbReference>
<comment type="similarity">
    <text evidence="1">Belongs to the 2-oxoacid dehydrogenase family.</text>
</comment>
<evidence type="ECO:0000256" key="2">
    <source>
        <dbReference type="SAM" id="MobiDB-lite"/>
    </source>
</evidence>
<dbReference type="Proteomes" id="UP000295431">
    <property type="component" value="Unassembled WGS sequence"/>
</dbReference>
<dbReference type="InterPro" id="IPR011053">
    <property type="entry name" value="Single_hybrid_motif"/>
</dbReference>
<organism evidence="5 6">
    <name type="scientific">Actinomadura bangladeshensis</name>
    <dbReference type="NCBI Taxonomy" id="453573"/>
    <lineage>
        <taxon>Bacteria</taxon>
        <taxon>Bacillati</taxon>
        <taxon>Actinomycetota</taxon>
        <taxon>Actinomycetes</taxon>
        <taxon>Streptosporangiales</taxon>
        <taxon>Thermomonosporaceae</taxon>
        <taxon>Actinomadura</taxon>
    </lineage>
</organism>
<name>A0A4R4P9F7_9ACTN</name>
<feature type="compositionally biased region" description="Low complexity" evidence="2">
    <location>
        <begin position="77"/>
        <end position="88"/>
    </location>
</feature>
<dbReference type="RefSeq" id="WP_207923684.1">
    <property type="nucleotide sequence ID" value="NZ_SMJW01000042.1"/>
</dbReference>
<dbReference type="PROSITE" id="PS51826">
    <property type="entry name" value="PSBD"/>
    <property type="match status" value="1"/>
</dbReference>
<evidence type="ECO:0000259" key="3">
    <source>
        <dbReference type="PROSITE" id="PS50968"/>
    </source>
</evidence>
<feature type="domain" description="Lipoyl-binding" evidence="3">
    <location>
        <begin position="1"/>
        <end position="76"/>
    </location>
</feature>
<keyword evidence="6" id="KW-1185">Reference proteome</keyword>
<dbReference type="InterPro" id="IPR000089">
    <property type="entry name" value="Biotin_lipoyl"/>
</dbReference>
<dbReference type="PANTHER" id="PTHR23151:SF90">
    <property type="entry name" value="DIHYDROLIPOYLLYSINE-RESIDUE ACETYLTRANSFERASE COMPONENT OF PYRUVATE DEHYDROGENASE COMPLEX, MITOCHONDRIAL-RELATED"/>
    <property type="match status" value="1"/>
</dbReference>
<keyword evidence="5" id="KW-0808">Transferase</keyword>
<proteinExistence type="inferred from homology"/>
<reference evidence="5 6" key="1">
    <citation type="submission" date="2019-03" db="EMBL/GenBank/DDBJ databases">
        <title>Draft genome sequences of novel Actinobacteria.</title>
        <authorList>
            <person name="Sahin N."/>
            <person name="Ay H."/>
            <person name="Saygin H."/>
        </authorList>
    </citation>
    <scope>NUCLEOTIDE SEQUENCE [LARGE SCALE GENOMIC DNA]</scope>
    <source>
        <strain evidence="5 6">DSM 45347</strain>
    </source>
</reference>
<evidence type="ECO:0000256" key="1">
    <source>
        <dbReference type="ARBA" id="ARBA00007317"/>
    </source>
</evidence>
<dbReference type="Pfam" id="PF00364">
    <property type="entry name" value="Biotin_lipoyl"/>
    <property type="match status" value="1"/>
</dbReference>
<dbReference type="SUPFAM" id="SSF47005">
    <property type="entry name" value="Peripheral subunit-binding domain of 2-oxo acid dehydrogenase complex"/>
    <property type="match status" value="1"/>
</dbReference>
<evidence type="ECO:0000313" key="6">
    <source>
        <dbReference type="Proteomes" id="UP000295431"/>
    </source>
</evidence>
<dbReference type="InterPro" id="IPR036625">
    <property type="entry name" value="E3-bd_dom_sf"/>
</dbReference>
<dbReference type="PANTHER" id="PTHR23151">
    <property type="entry name" value="DIHYDROLIPOAMIDE ACETYL/SUCCINYL-TRANSFERASE-RELATED"/>
    <property type="match status" value="1"/>
</dbReference>
<accession>A0A4R4P9F7</accession>
<evidence type="ECO:0000259" key="4">
    <source>
        <dbReference type="PROSITE" id="PS51826"/>
    </source>
</evidence>
<gene>
    <name evidence="5" type="ORF">E1284_10995</name>
</gene>
<dbReference type="GO" id="GO:0016746">
    <property type="term" value="F:acyltransferase activity"/>
    <property type="evidence" value="ECO:0007669"/>
    <property type="project" value="InterPro"/>
</dbReference>
<dbReference type="Pfam" id="PF02817">
    <property type="entry name" value="E3_binding"/>
    <property type="match status" value="1"/>
</dbReference>
<dbReference type="Gene3D" id="2.40.50.100">
    <property type="match status" value="1"/>
</dbReference>
<comment type="caution">
    <text evidence="5">The sequence shown here is derived from an EMBL/GenBank/DDBJ whole genome shotgun (WGS) entry which is preliminary data.</text>
</comment>
<dbReference type="GO" id="GO:0045254">
    <property type="term" value="C:pyruvate dehydrogenase complex"/>
    <property type="evidence" value="ECO:0007669"/>
    <property type="project" value="InterPro"/>
</dbReference>
<feature type="compositionally biased region" description="Low complexity" evidence="2">
    <location>
        <begin position="112"/>
        <end position="139"/>
    </location>
</feature>
<dbReference type="Gene3D" id="4.10.320.10">
    <property type="entry name" value="E3-binding domain"/>
    <property type="match status" value="1"/>
</dbReference>
<dbReference type="AlphaFoldDB" id="A0A4R4P9F7"/>
<dbReference type="EMBL" id="SMJW01000042">
    <property type="protein sequence ID" value="TDC16872.1"/>
    <property type="molecule type" value="Genomic_DNA"/>
</dbReference>
<dbReference type="InterPro" id="IPR045257">
    <property type="entry name" value="E2/Pdx1"/>
</dbReference>
<feature type="non-terminal residue" evidence="5">
    <location>
        <position position="181"/>
    </location>
</feature>
<dbReference type="InterPro" id="IPR004167">
    <property type="entry name" value="PSBD"/>
</dbReference>
<evidence type="ECO:0000313" key="5">
    <source>
        <dbReference type="EMBL" id="TDC16872.1"/>
    </source>
</evidence>
<sequence length="181" mass="18583">MTEILMPRLSDTMEEGVISSWQKKPGDEVAVGDVIVDIETDKAVMEYEAYEAGVLEEILVPEGESAAIGAPIARIAPAGGAEQTAPAEPAEKAEPEPQPEPSPKAEEEPKAAAEPAPAAPARAPERSAASRPPSSPLARRLARDHGIDLSTLSGSGPGGRIVRADIEAAIRGGAPAEAPSA</sequence>
<feature type="region of interest" description="Disordered" evidence="2">
    <location>
        <begin position="77"/>
        <end position="160"/>
    </location>
</feature>